<feature type="region of interest" description="RNA binding" evidence="7">
    <location>
        <begin position="248"/>
        <end position="254"/>
    </location>
</feature>
<comment type="catalytic activity">
    <reaction evidence="6 7">
        <text>7-aminomethyl-7-carbaguanine + guanosine(34) in tRNA = 7-aminomethyl-7-carbaguanosine(34) in tRNA + guanine</text>
        <dbReference type="Rhea" id="RHEA:24104"/>
        <dbReference type="Rhea" id="RHEA-COMP:10341"/>
        <dbReference type="Rhea" id="RHEA-COMP:10342"/>
        <dbReference type="ChEBI" id="CHEBI:16235"/>
        <dbReference type="ChEBI" id="CHEBI:58703"/>
        <dbReference type="ChEBI" id="CHEBI:74269"/>
        <dbReference type="ChEBI" id="CHEBI:82833"/>
        <dbReference type="EC" id="2.4.2.29"/>
    </reaction>
</comment>
<organism evidence="9 10">
    <name type="scientific">Kyrpidia spormannii</name>
    <dbReference type="NCBI Taxonomy" id="2055160"/>
    <lineage>
        <taxon>Bacteria</taxon>
        <taxon>Bacillati</taxon>
        <taxon>Bacillota</taxon>
        <taxon>Bacilli</taxon>
        <taxon>Bacillales</taxon>
        <taxon>Alicyclobacillaceae</taxon>
        <taxon>Kyrpidia</taxon>
    </lineage>
</organism>
<evidence type="ECO:0000256" key="1">
    <source>
        <dbReference type="ARBA" id="ARBA00022676"/>
    </source>
</evidence>
<name>A0A6F9EDN7_9BACL</name>
<keyword evidence="5 7" id="KW-0862">Zinc</keyword>
<accession>A0A6F9EDN7</accession>
<evidence type="ECO:0000256" key="5">
    <source>
        <dbReference type="ARBA" id="ARBA00022833"/>
    </source>
</evidence>
<dbReference type="AlphaFoldDB" id="A0A6F9EDN7"/>
<evidence type="ECO:0000256" key="6">
    <source>
        <dbReference type="ARBA" id="ARBA00050112"/>
    </source>
</evidence>
<keyword evidence="2 7" id="KW-0808">Transferase</keyword>
<feature type="binding site" evidence="7">
    <location>
        <position position="190"/>
    </location>
    <ligand>
        <name>substrate</name>
    </ligand>
</feature>
<dbReference type="UniPathway" id="UPA00392"/>
<keyword evidence="4 7" id="KW-0671">Queuosine biosynthesis</keyword>
<dbReference type="EMBL" id="LR792683">
    <property type="protein sequence ID" value="CAB3394421.1"/>
    <property type="molecule type" value="Genomic_DNA"/>
</dbReference>
<comment type="subunit">
    <text evidence="7">Homodimer. Within each dimer, one monomer is responsible for RNA recognition and catalysis, while the other monomer binds to the replacement base PreQ1.</text>
</comment>
<feature type="binding site" evidence="7">
    <location>
        <position position="336"/>
    </location>
    <ligand>
        <name>Zn(2+)</name>
        <dbReference type="ChEBI" id="CHEBI:29105"/>
    </ligand>
</feature>
<dbReference type="GO" id="GO:0005829">
    <property type="term" value="C:cytosol"/>
    <property type="evidence" value="ECO:0007669"/>
    <property type="project" value="TreeGrafter"/>
</dbReference>
<comment type="similarity">
    <text evidence="7">Belongs to the queuine tRNA-ribosyltransferase family.</text>
</comment>
<dbReference type="Gene3D" id="3.20.20.105">
    <property type="entry name" value="Queuine tRNA-ribosyltransferase-like"/>
    <property type="match status" value="1"/>
</dbReference>
<sequence length="380" mass="43499">MAVQFHLIKTDPSSRARRGRLYTRHGLVETPVFMPVGTQASVKTMSPHELLDIGVEMILSNTYHLFLRPGHDLIREAGGLHRFMAWSKSVLTDSGGFQVFSLSPLRRISEEGVTFRSHLSGETFFLSPERATEVQNALGADVIMAFDECPPYPAERSYVEESLERTLRWARRCQAAHRRPEDQGLFGIVQGGMELDLRRHAVESLAEMDFPGYAVGGLSVGEPKEKMYDVLEYTTELLPVDKPRYLMGVGAPEDLIEGVWRGVDMFDCVLPTRIARNGTVWTRRGKLVVRNGAYARDFQPLDPECSCYTCRHFTRAYIRHLLKADEILGLRLTTYHNLYFLVHLMQDIRRAIEEDRFAEFRTVFYRTFEIRKSEDAEGGR</sequence>
<dbReference type="PANTHER" id="PTHR46499">
    <property type="entry name" value="QUEUINE TRNA-RIBOSYLTRANSFERASE"/>
    <property type="match status" value="1"/>
</dbReference>
<dbReference type="EC" id="2.4.2.29" evidence="7"/>
<dbReference type="NCBIfam" id="TIGR00430">
    <property type="entry name" value="Q_tRNA_tgt"/>
    <property type="match status" value="1"/>
</dbReference>
<evidence type="ECO:0000256" key="4">
    <source>
        <dbReference type="ARBA" id="ARBA00022785"/>
    </source>
</evidence>
<protein>
    <recommendedName>
        <fullName evidence="7">Queuine tRNA-ribosyltransferase</fullName>
        <ecNumber evidence="7">2.4.2.29</ecNumber>
    </recommendedName>
    <alternativeName>
        <fullName evidence="7">Guanine insertion enzyme</fullName>
    </alternativeName>
    <alternativeName>
        <fullName evidence="7">tRNA-guanine transglycosylase</fullName>
    </alternativeName>
</protein>
<dbReference type="Proteomes" id="UP000502196">
    <property type="component" value="Chromosome"/>
</dbReference>
<dbReference type="SUPFAM" id="SSF51713">
    <property type="entry name" value="tRNA-guanine transglycosylase"/>
    <property type="match status" value="1"/>
</dbReference>
<comment type="cofactor">
    <cofactor evidence="7">
        <name>Zn(2+)</name>
        <dbReference type="ChEBI" id="CHEBI:29105"/>
    </cofactor>
    <text evidence="7">Binds 1 zinc ion per subunit.</text>
</comment>
<feature type="binding site" evidence="7">
    <location>
        <begin position="93"/>
        <end position="97"/>
    </location>
    <ligand>
        <name>substrate</name>
    </ligand>
</feature>
<feature type="active site" description="Proton acceptor" evidence="7">
    <location>
        <position position="93"/>
    </location>
</feature>
<evidence type="ECO:0000259" key="8">
    <source>
        <dbReference type="Pfam" id="PF01702"/>
    </source>
</evidence>
<comment type="function">
    <text evidence="7">Catalyzes the base-exchange of a guanine (G) residue with the queuine precursor 7-aminomethyl-7-deazaguanine (PreQ1) at position 34 (anticodon wobble position) in tRNAs with GU(N) anticodons (tRNA-Asp, -Asn, -His and -Tyr). Catalysis occurs through a double-displacement mechanism. The nucleophile active site attacks the C1' of nucleotide 34 to detach the guanine base from the RNA, forming a covalent enzyme-RNA intermediate. The proton acceptor active site deprotonates the incoming PreQ1, allowing a nucleophilic attack on the C1' of the ribose to form the product. After dissociation, two additional enzymatic reactions on the tRNA convert PreQ1 to queuine (Q), resulting in the hypermodified nucleoside queuosine (7-(((4,5-cis-dihydroxy-2-cyclopenten-1-yl)amino)methyl)-7-deazaguanosine).</text>
</comment>
<reference evidence="9 10" key="1">
    <citation type="submission" date="2020-04" db="EMBL/GenBank/DDBJ databases">
        <authorList>
            <person name="Hogendoorn C."/>
        </authorList>
    </citation>
    <scope>NUCLEOTIDE SEQUENCE [LARGE SCALE GENOMIC DNA]</scope>
    <source>
        <strain evidence="9">COOX1</strain>
    </source>
</reference>
<dbReference type="GO" id="GO:0046872">
    <property type="term" value="F:metal ion binding"/>
    <property type="evidence" value="ECO:0007669"/>
    <property type="project" value="UniProtKB-KW"/>
</dbReference>
<keyword evidence="3 7" id="KW-0819">tRNA processing</keyword>
<comment type="pathway">
    <text evidence="7">tRNA modification; tRNA-queuosine biosynthesis.</text>
</comment>
<keyword evidence="1 7" id="KW-0328">Glycosyltransferase</keyword>
<feature type="binding site" evidence="7">
    <location>
        <position position="310"/>
    </location>
    <ligand>
        <name>Zn(2+)</name>
        <dbReference type="ChEBI" id="CHEBI:29105"/>
    </ligand>
</feature>
<feature type="binding site" evidence="7">
    <location>
        <position position="217"/>
    </location>
    <ligand>
        <name>substrate</name>
    </ligand>
</feature>
<dbReference type="NCBIfam" id="TIGR00449">
    <property type="entry name" value="tgt_general"/>
    <property type="match status" value="1"/>
</dbReference>
<dbReference type="PANTHER" id="PTHR46499:SF1">
    <property type="entry name" value="QUEUINE TRNA-RIBOSYLTRANSFERASE"/>
    <property type="match status" value="1"/>
</dbReference>
<dbReference type="InterPro" id="IPR004803">
    <property type="entry name" value="TGT"/>
</dbReference>
<feature type="active site" description="Nucleophile" evidence="7">
    <location>
        <position position="267"/>
    </location>
</feature>
<evidence type="ECO:0000256" key="2">
    <source>
        <dbReference type="ARBA" id="ARBA00022679"/>
    </source>
</evidence>
<dbReference type="Pfam" id="PF01702">
    <property type="entry name" value="TGT"/>
    <property type="match status" value="1"/>
</dbReference>
<feature type="binding site" evidence="7">
    <location>
        <position position="305"/>
    </location>
    <ligand>
        <name>Zn(2+)</name>
        <dbReference type="ChEBI" id="CHEBI:29105"/>
    </ligand>
</feature>
<dbReference type="InterPro" id="IPR050076">
    <property type="entry name" value="ArchSynthase1/Queuine_TRR"/>
</dbReference>
<dbReference type="FunFam" id="3.20.20.105:FF:000001">
    <property type="entry name" value="Queuine tRNA-ribosyltransferase"/>
    <property type="match status" value="1"/>
</dbReference>
<feature type="region of interest" description="RNA binding; important for wobble base 34 recognition" evidence="7">
    <location>
        <begin position="272"/>
        <end position="276"/>
    </location>
</feature>
<evidence type="ECO:0000313" key="10">
    <source>
        <dbReference type="Proteomes" id="UP000502196"/>
    </source>
</evidence>
<feature type="binding site" evidence="7">
    <location>
        <position position="147"/>
    </location>
    <ligand>
        <name>substrate</name>
    </ligand>
</feature>
<dbReference type="RefSeq" id="WP_170085986.1">
    <property type="nucleotide sequence ID" value="NZ_CP047971.1"/>
</dbReference>
<keyword evidence="7" id="KW-0479">Metal-binding</keyword>
<evidence type="ECO:0000256" key="7">
    <source>
        <dbReference type="HAMAP-Rule" id="MF_00168"/>
    </source>
</evidence>
<evidence type="ECO:0000313" key="9">
    <source>
        <dbReference type="EMBL" id="CAB3394421.1"/>
    </source>
</evidence>
<proteinExistence type="inferred from homology"/>
<dbReference type="InterPro" id="IPR036511">
    <property type="entry name" value="TGT-like_sf"/>
</dbReference>
<evidence type="ECO:0000256" key="3">
    <source>
        <dbReference type="ARBA" id="ARBA00022694"/>
    </source>
</evidence>
<feature type="binding site" evidence="7">
    <location>
        <position position="307"/>
    </location>
    <ligand>
        <name>Zn(2+)</name>
        <dbReference type="ChEBI" id="CHEBI:29105"/>
    </ligand>
</feature>
<dbReference type="HAMAP" id="MF_00168">
    <property type="entry name" value="Q_tRNA_Tgt"/>
    <property type="match status" value="1"/>
</dbReference>
<dbReference type="GO" id="GO:0008479">
    <property type="term" value="F:tRNA-guanosine(34) queuine transglycosylase activity"/>
    <property type="evidence" value="ECO:0007669"/>
    <property type="project" value="UniProtKB-UniRule"/>
</dbReference>
<gene>
    <name evidence="7 9" type="primary">tgt</name>
    <name evidence="9" type="ORF">COOX1_2405</name>
</gene>
<feature type="domain" description="tRNA-guanine(15) transglycosylase-like" evidence="8">
    <location>
        <begin position="15"/>
        <end position="368"/>
    </location>
</feature>
<dbReference type="GO" id="GO:0008616">
    <property type="term" value="P:tRNA queuosine(34) biosynthetic process"/>
    <property type="evidence" value="ECO:0007669"/>
    <property type="project" value="UniProtKB-UniRule"/>
</dbReference>
<dbReference type="InterPro" id="IPR002616">
    <property type="entry name" value="tRNA_ribo_trans-like"/>
</dbReference>